<accession>D2ZXJ0</accession>
<evidence type="ECO:0000313" key="1">
    <source>
        <dbReference type="EMBL" id="EFC88175.1"/>
    </source>
</evidence>
<dbReference type="STRING" id="546266.NEIMUCOT_05343"/>
<protein>
    <submittedName>
        <fullName evidence="1">Uncharacterized protein</fullName>
    </submittedName>
</protein>
<dbReference type="AlphaFoldDB" id="D2ZXJ0"/>
<comment type="caution">
    <text evidence="1">The sequence shown here is derived from an EMBL/GenBank/DDBJ whole genome shotgun (WGS) entry which is preliminary data.</text>
</comment>
<proteinExistence type="predicted"/>
<name>D2ZXJ0_NEIM2</name>
<reference evidence="1 2" key="1">
    <citation type="submission" date="2009-10" db="EMBL/GenBank/DDBJ databases">
        <authorList>
            <person name="Weinstock G."/>
            <person name="Sodergren E."/>
            <person name="Clifton S."/>
            <person name="Fulton L."/>
            <person name="Fulton B."/>
            <person name="Courtney L."/>
            <person name="Fronick C."/>
            <person name="Harrison M."/>
            <person name="Strong C."/>
            <person name="Farmer C."/>
            <person name="Delahaunty K."/>
            <person name="Markovic C."/>
            <person name="Hall O."/>
            <person name="Minx P."/>
            <person name="Tomlinson C."/>
            <person name="Mitreva M."/>
            <person name="Nelson J."/>
            <person name="Hou S."/>
            <person name="Wollam A."/>
            <person name="Pepin K.H."/>
            <person name="Johnson M."/>
            <person name="Bhonagiri V."/>
            <person name="Nash W.E."/>
            <person name="Warren W."/>
            <person name="Chinwalla A."/>
            <person name="Mardis E.R."/>
            <person name="Wilson R.K."/>
        </authorList>
    </citation>
    <scope>NUCLEOTIDE SEQUENCE [LARGE SCALE GENOMIC DNA]</scope>
    <source>
        <strain evidence="2">ATCC 25996 / DSM 4631 / NCTC 10774 / M26</strain>
    </source>
</reference>
<dbReference type="Proteomes" id="UP000003344">
    <property type="component" value="Unassembled WGS sequence"/>
</dbReference>
<sequence>MGVNVLRLQAERKYFMQLRIGRLKPHFKFQTTFITSLFPFQYILPEI</sequence>
<gene>
    <name evidence="1" type="ORF">NEIMUCOT_05343</name>
</gene>
<dbReference type="EMBL" id="ACDX02000010">
    <property type="protein sequence ID" value="EFC88175.1"/>
    <property type="molecule type" value="Genomic_DNA"/>
</dbReference>
<organism evidence="1 2">
    <name type="scientific">Neisseria mucosa (strain ATCC 25996 / DSM 4631 / NCTC 10774 / M26)</name>
    <dbReference type="NCBI Taxonomy" id="546266"/>
    <lineage>
        <taxon>Bacteria</taxon>
        <taxon>Pseudomonadati</taxon>
        <taxon>Pseudomonadota</taxon>
        <taxon>Betaproteobacteria</taxon>
        <taxon>Neisseriales</taxon>
        <taxon>Neisseriaceae</taxon>
        <taxon>Neisseria</taxon>
    </lineage>
</organism>
<evidence type="ECO:0000313" key="2">
    <source>
        <dbReference type="Proteomes" id="UP000003344"/>
    </source>
</evidence>